<keyword evidence="3" id="KW-1185">Reference proteome</keyword>
<feature type="domain" description="ChsH2 C-terminal OB-fold" evidence="1">
    <location>
        <begin position="64"/>
        <end position="129"/>
    </location>
</feature>
<evidence type="ECO:0000313" key="2">
    <source>
        <dbReference type="EMBL" id="WHY85780.1"/>
    </source>
</evidence>
<reference evidence="2" key="1">
    <citation type="submission" date="2023-05" db="EMBL/GenBank/DDBJ databases">
        <title>Comparative genomics of Bacillaceae isolates and their secondary metabolite potential.</title>
        <authorList>
            <person name="Song L."/>
            <person name="Nielsen L.J."/>
            <person name="Mohite O."/>
            <person name="Xu X."/>
            <person name="Weber T."/>
            <person name="Kovacs A.T."/>
        </authorList>
    </citation>
    <scope>NUCLEOTIDE SEQUENCE</scope>
    <source>
        <strain evidence="2">XLM17</strain>
    </source>
</reference>
<dbReference type="Pfam" id="PF01796">
    <property type="entry name" value="OB_ChsH2_C"/>
    <property type="match status" value="1"/>
</dbReference>
<evidence type="ECO:0000259" key="1">
    <source>
        <dbReference type="Pfam" id="PF01796"/>
    </source>
</evidence>
<dbReference type="InterPro" id="IPR052513">
    <property type="entry name" value="Thioester_dehydratase-like"/>
</dbReference>
<sequence>MEATEDLYRPLPTRESDRDWDLFSPFWEATRNGKLVVQECTVTKKKVWPPRFLSPYSPGAELIWVPIEGKGEIYTYNVVYRGFSPYFQTQVPFAMVVVELEGGVRMLGNAVGVDPSVVHCGMEMEVSFEKVNDDITLVNWKPSERS</sequence>
<dbReference type="RefSeq" id="WP_169803211.1">
    <property type="nucleotide sequence ID" value="NZ_CP126114.1"/>
</dbReference>
<gene>
    <name evidence="2" type="ORF">QNH39_24780</name>
</gene>
<organism evidence="2 3">
    <name type="scientific">Neobacillus novalis</name>
    <dbReference type="NCBI Taxonomy" id="220687"/>
    <lineage>
        <taxon>Bacteria</taxon>
        <taxon>Bacillati</taxon>
        <taxon>Bacillota</taxon>
        <taxon>Bacilli</taxon>
        <taxon>Bacillales</taxon>
        <taxon>Bacillaceae</taxon>
        <taxon>Neobacillus</taxon>
    </lineage>
</organism>
<dbReference type="InterPro" id="IPR002878">
    <property type="entry name" value="ChsH2_C"/>
</dbReference>
<dbReference type="InterPro" id="IPR012340">
    <property type="entry name" value="NA-bd_OB-fold"/>
</dbReference>
<dbReference type="PANTHER" id="PTHR34075">
    <property type="entry name" value="BLR3430 PROTEIN"/>
    <property type="match status" value="1"/>
</dbReference>
<dbReference type="EMBL" id="CP126114">
    <property type="protein sequence ID" value="WHY85780.1"/>
    <property type="molecule type" value="Genomic_DNA"/>
</dbReference>
<proteinExistence type="predicted"/>
<dbReference type="AlphaFoldDB" id="A0AA95MPW0"/>
<dbReference type="SUPFAM" id="SSF50249">
    <property type="entry name" value="Nucleic acid-binding proteins"/>
    <property type="match status" value="1"/>
</dbReference>
<protein>
    <submittedName>
        <fullName evidence="2">OB-fold domain-containing protein</fullName>
    </submittedName>
</protein>
<dbReference type="PANTHER" id="PTHR34075:SF5">
    <property type="entry name" value="BLR3430 PROTEIN"/>
    <property type="match status" value="1"/>
</dbReference>
<dbReference type="Proteomes" id="UP001178288">
    <property type="component" value="Chromosome"/>
</dbReference>
<accession>A0AA95MPW0</accession>
<evidence type="ECO:0000313" key="3">
    <source>
        <dbReference type="Proteomes" id="UP001178288"/>
    </source>
</evidence>
<dbReference type="KEGG" id="nnv:QNH39_24780"/>
<name>A0AA95MPW0_9BACI</name>